<keyword evidence="1" id="KW-0732">Signal</keyword>
<comment type="caution">
    <text evidence="2">The sequence shown here is derived from an EMBL/GenBank/DDBJ whole genome shotgun (WGS) entry which is preliminary data.</text>
</comment>
<evidence type="ECO:0000313" key="3">
    <source>
        <dbReference type="Proteomes" id="UP000265520"/>
    </source>
</evidence>
<name>A0A392RU80_9FABA</name>
<feature type="non-terminal residue" evidence="2">
    <location>
        <position position="88"/>
    </location>
</feature>
<feature type="signal peptide" evidence="1">
    <location>
        <begin position="1"/>
        <end position="31"/>
    </location>
</feature>
<organism evidence="2 3">
    <name type="scientific">Trifolium medium</name>
    <dbReference type="NCBI Taxonomy" id="97028"/>
    <lineage>
        <taxon>Eukaryota</taxon>
        <taxon>Viridiplantae</taxon>
        <taxon>Streptophyta</taxon>
        <taxon>Embryophyta</taxon>
        <taxon>Tracheophyta</taxon>
        <taxon>Spermatophyta</taxon>
        <taxon>Magnoliopsida</taxon>
        <taxon>eudicotyledons</taxon>
        <taxon>Gunneridae</taxon>
        <taxon>Pentapetalae</taxon>
        <taxon>rosids</taxon>
        <taxon>fabids</taxon>
        <taxon>Fabales</taxon>
        <taxon>Fabaceae</taxon>
        <taxon>Papilionoideae</taxon>
        <taxon>50 kb inversion clade</taxon>
        <taxon>NPAAA clade</taxon>
        <taxon>Hologalegina</taxon>
        <taxon>IRL clade</taxon>
        <taxon>Trifolieae</taxon>
        <taxon>Trifolium</taxon>
    </lineage>
</organism>
<accession>A0A392RU80</accession>
<dbReference type="EMBL" id="LXQA010270583">
    <property type="protein sequence ID" value="MCI39697.1"/>
    <property type="molecule type" value="Genomic_DNA"/>
</dbReference>
<sequence>WWPRFWCCGDGSDGLVVVSFLTRCFLDCTRAVRCVFDVVVVAATDLRWSGGGGCDDFELRGCGGEVSLYMVDLFRIGVDCLEWTASWG</sequence>
<dbReference type="Proteomes" id="UP000265520">
    <property type="component" value="Unassembled WGS sequence"/>
</dbReference>
<reference evidence="2 3" key="1">
    <citation type="journal article" date="2018" name="Front. Plant Sci.">
        <title>Red Clover (Trifolium pratense) and Zigzag Clover (T. medium) - A Picture of Genomic Similarities and Differences.</title>
        <authorList>
            <person name="Dluhosova J."/>
            <person name="Istvanek J."/>
            <person name="Nedelnik J."/>
            <person name="Repkova J."/>
        </authorList>
    </citation>
    <scope>NUCLEOTIDE SEQUENCE [LARGE SCALE GENOMIC DNA]</scope>
    <source>
        <strain evidence="3">cv. 10/8</strain>
        <tissue evidence="2">Leaf</tissue>
    </source>
</reference>
<evidence type="ECO:0000256" key="1">
    <source>
        <dbReference type="SAM" id="SignalP"/>
    </source>
</evidence>
<keyword evidence="3" id="KW-1185">Reference proteome</keyword>
<evidence type="ECO:0000313" key="2">
    <source>
        <dbReference type="EMBL" id="MCI39697.1"/>
    </source>
</evidence>
<proteinExistence type="predicted"/>
<dbReference type="AlphaFoldDB" id="A0A392RU80"/>
<protein>
    <submittedName>
        <fullName evidence="2">Uncharacterized protein</fullName>
    </submittedName>
</protein>
<feature type="chain" id="PRO_5017313649" evidence="1">
    <location>
        <begin position="32"/>
        <end position="88"/>
    </location>
</feature>
<feature type="non-terminal residue" evidence="2">
    <location>
        <position position="1"/>
    </location>
</feature>